<dbReference type="RefSeq" id="WP_158348232.1">
    <property type="nucleotide sequence ID" value="NZ_CP042427.1"/>
</dbReference>
<dbReference type="HAMAP" id="MF_00006">
    <property type="entry name" value="Arg_succ_lyase"/>
    <property type="match status" value="1"/>
</dbReference>
<dbReference type="Pfam" id="PF00206">
    <property type="entry name" value="Lyase_1"/>
    <property type="match status" value="1"/>
</dbReference>
<keyword evidence="7 10" id="KW-0055">Arginine biosynthesis</keyword>
<evidence type="ECO:0000256" key="10">
    <source>
        <dbReference type="HAMAP-Rule" id="MF_00006"/>
    </source>
</evidence>
<dbReference type="InterPro" id="IPR029419">
    <property type="entry name" value="Arg_succ_lyase_C"/>
</dbReference>
<dbReference type="InterPro" id="IPR022761">
    <property type="entry name" value="Fumarate_lyase_N"/>
</dbReference>
<evidence type="ECO:0000256" key="2">
    <source>
        <dbReference type="ARBA" id="ARBA00004496"/>
    </source>
</evidence>
<protein>
    <recommendedName>
        <fullName evidence="5 10">Argininosuccinate lyase</fullName>
        <shortName evidence="10">ASAL</shortName>
        <ecNumber evidence="5 10">4.3.2.1</ecNumber>
    </recommendedName>
    <alternativeName>
        <fullName evidence="10">Arginosuccinase</fullName>
    </alternativeName>
</protein>
<accession>A0A5J6ZFP1</accession>
<comment type="similarity">
    <text evidence="10">Belongs to the lyase 1 family. Argininosuccinate lyase subfamily.</text>
</comment>
<evidence type="ECO:0000256" key="9">
    <source>
        <dbReference type="ARBA" id="ARBA00023239"/>
    </source>
</evidence>
<dbReference type="InterPro" id="IPR000362">
    <property type="entry name" value="Fumarate_lyase_fam"/>
</dbReference>
<dbReference type="Proteomes" id="UP000325981">
    <property type="component" value="Chromosome"/>
</dbReference>
<dbReference type="PRINTS" id="PR00149">
    <property type="entry name" value="FUMRATELYASE"/>
</dbReference>
<dbReference type="SUPFAM" id="SSF48557">
    <property type="entry name" value="L-aspartase-like"/>
    <property type="match status" value="1"/>
</dbReference>
<evidence type="ECO:0000256" key="5">
    <source>
        <dbReference type="ARBA" id="ARBA00012338"/>
    </source>
</evidence>
<dbReference type="InterPro" id="IPR024083">
    <property type="entry name" value="Fumarase/histidase_N"/>
</dbReference>
<gene>
    <name evidence="10 13" type="primary">argH</name>
    <name evidence="13" type="ORF">FQV33_02295</name>
</gene>
<sequence length="459" mass="52059">MSLWGGRFLDESNKLFKKFNTSLSFDYILAQEDIFASIAWSYALVETGVLTKKEQEKIECALISLKQEIYKNPEQILKSDCEDIHSWIEVNLIKKIGEVGKKLHTGRSRNDQITTDLKLWCKNNIQILLESILYLQKQFILSAELHCDVIIPGYTHLQRAQPITFSYWCLAYVEMLKRDFGRLKDTLKRLDISPLGSGALSGTAWNIDREKLALSMGFSSATNNALDSVSDRDYIIELLASASISMMHLSRFSEDLIFFNSSEANFIELSDSITSGSSLMPQKKNPDALELIRGKCSRVYGSLFSILVVLKALPLSYNKDMQEDKESLFDAIKTWNSSLSMASLVLKNIKLNRLLCYQAAEKGYSNATEVADYLVKKGISFREAHHISGKIVLQAINENKALKDLDLSKFQEYSQLIENDIYDHITLEACIKKRVSKGGVSLNQVQETIKNEKIRLNIV</sequence>
<evidence type="ECO:0000256" key="8">
    <source>
        <dbReference type="ARBA" id="ARBA00022605"/>
    </source>
</evidence>
<reference evidence="13 14" key="1">
    <citation type="submission" date="2019-07" db="EMBL/GenBank/DDBJ databases">
        <title>Buchnera limit thermal tolerance of host aphids.</title>
        <authorList>
            <person name="Zhang B."/>
            <person name="Moran N."/>
        </authorList>
    </citation>
    <scope>NUCLEOTIDE SEQUENCE [LARGE SCALE GENOMIC DNA]</scope>
    <source>
        <strain evidence="13 14">Afa-UT1</strain>
    </source>
</reference>
<dbReference type="Gene3D" id="1.10.275.10">
    <property type="entry name" value="Fumarase/aspartase (N-terminal domain)"/>
    <property type="match status" value="1"/>
</dbReference>
<evidence type="ECO:0000313" key="14">
    <source>
        <dbReference type="Proteomes" id="UP000325981"/>
    </source>
</evidence>
<feature type="domain" description="Fumarate lyase N-terminal" evidence="11">
    <location>
        <begin position="6"/>
        <end position="301"/>
    </location>
</feature>
<dbReference type="Gene3D" id="1.10.40.30">
    <property type="entry name" value="Fumarase/aspartase (C-terminal domain)"/>
    <property type="match status" value="1"/>
</dbReference>
<comment type="catalytic activity">
    <reaction evidence="1 10">
        <text>2-(N(omega)-L-arginino)succinate = fumarate + L-arginine</text>
        <dbReference type="Rhea" id="RHEA:24020"/>
        <dbReference type="ChEBI" id="CHEBI:29806"/>
        <dbReference type="ChEBI" id="CHEBI:32682"/>
        <dbReference type="ChEBI" id="CHEBI:57472"/>
        <dbReference type="EC" id="4.3.2.1"/>
    </reaction>
</comment>
<dbReference type="PRINTS" id="PR00145">
    <property type="entry name" value="ARGSUCLYASE"/>
</dbReference>
<dbReference type="PROSITE" id="PS00163">
    <property type="entry name" value="FUMARATE_LYASES"/>
    <property type="match status" value="1"/>
</dbReference>
<evidence type="ECO:0000259" key="12">
    <source>
        <dbReference type="Pfam" id="PF14698"/>
    </source>
</evidence>
<dbReference type="GO" id="GO:0042450">
    <property type="term" value="P:L-arginine biosynthetic process via ornithine"/>
    <property type="evidence" value="ECO:0007669"/>
    <property type="project" value="UniProtKB-UniRule"/>
</dbReference>
<dbReference type="EMBL" id="CP042427">
    <property type="protein sequence ID" value="QFQ32796.1"/>
    <property type="molecule type" value="Genomic_DNA"/>
</dbReference>
<dbReference type="OrthoDB" id="9769623at2"/>
<dbReference type="InterPro" id="IPR009049">
    <property type="entry name" value="Argininosuccinate_lyase"/>
</dbReference>
<dbReference type="NCBIfam" id="TIGR00838">
    <property type="entry name" value="argH"/>
    <property type="match status" value="1"/>
</dbReference>
<evidence type="ECO:0000256" key="6">
    <source>
        <dbReference type="ARBA" id="ARBA00022490"/>
    </source>
</evidence>
<dbReference type="InterPro" id="IPR008948">
    <property type="entry name" value="L-Aspartase-like"/>
</dbReference>
<evidence type="ECO:0000259" key="11">
    <source>
        <dbReference type="Pfam" id="PF00206"/>
    </source>
</evidence>
<keyword evidence="9 10" id="KW-0456">Lyase</keyword>
<dbReference type="AlphaFoldDB" id="A0A5J6ZFP1"/>
<dbReference type="PANTHER" id="PTHR43814">
    <property type="entry name" value="ARGININOSUCCINATE LYASE"/>
    <property type="match status" value="1"/>
</dbReference>
<comment type="pathway">
    <text evidence="3 10">Amino-acid biosynthesis; L-arginine biosynthesis; L-arginine from L-ornithine and carbamoyl phosphate: step 3/3.</text>
</comment>
<feature type="domain" description="Argininosuccinate lyase C-terminal" evidence="12">
    <location>
        <begin position="364"/>
        <end position="432"/>
    </location>
</feature>
<dbReference type="PANTHER" id="PTHR43814:SF1">
    <property type="entry name" value="ARGININOSUCCINATE LYASE"/>
    <property type="match status" value="1"/>
</dbReference>
<evidence type="ECO:0000256" key="7">
    <source>
        <dbReference type="ARBA" id="ARBA00022571"/>
    </source>
</evidence>
<name>A0A5J6ZFP1_9GAMM</name>
<dbReference type="InterPro" id="IPR020557">
    <property type="entry name" value="Fumarate_lyase_CS"/>
</dbReference>
<keyword evidence="6 10" id="KW-0963">Cytoplasm</keyword>
<comment type="similarity">
    <text evidence="4">In the N-terminal section; belongs to the lyase 1 family. Argininosuccinate lyase subfamily.</text>
</comment>
<organism evidence="13 14">
    <name type="scientific">Buchnera aphidicola</name>
    <name type="common">Aphis fabae</name>
    <dbReference type="NCBI Taxonomy" id="571430"/>
    <lineage>
        <taxon>Bacteria</taxon>
        <taxon>Pseudomonadati</taxon>
        <taxon>Pseudomonadota</taxon>
        <taxon>Gammaproteobacteria</taxon>
        <taxon>Enterobacterales</taxon>
        <taxon>Erwiniaceae</taxon>
        <taxon>Buchnera</taxon>
    </lineage>
</organism>
<evidence type="ECO:0000256" key="3">
    <source>
        <dbReference type="ARBA" id="ARBA00004941"/>
    </source>
</evidence>
<comment type="subcellular location">
    <subcellularLocation>
        <location evidence="2 10">Cytoplasm</location>
    </subcellularLocation>
</comment>
<dbReference type="GO" id="GO:0005829">
    <property type="term" value="C:cytosol"/>
    <property type="evidence" value="ECO:0007669"/>
    <property type="project" value="TreeGrafter"/>
</dbReference>
<dbReference type="EC" id="4.3.2.1" evidence="5 10"/>
<dbReference type="CDD" id="cd01359">
    <property type="entry name" value="Argininosuccinate_lyase"/>
    <property type="match status" value="1"/>
</dbReference>
<proteinExistence type="inferred from homology"/>
<dbReference type="FunFam" id="1.10.40.30:FF:000001">
    <property type="entry name" value="Argininosuccinate lyase"/>
    <property type="match status" value="1"/>
</dbReference>
<dbReference type="NCBIfam" id="NF008964">
    <property type="entry name" value="PRK12308.1"/>
    <property type="match status" value="1"/>
</dbReference>
<dbReference type="UniPathway" id="UPA00068">
    <property type="reaction ID" value="UER00114"/>
</dbReference>
<keyword evidence="8 10" id="KW-0028">Amino-acid biosynthesis</keyword>
<dbReference type="Pfam" id="PF14698">
    <property type="entry name" value="ASL_C2"/>
    <property type="match status" value="1"/>
</dbReference>
<evidence type="ECO:0000256" key="1">
    <source>
        <dbReference type="ARBA" id="ARBA00000985"/>
    </source>
</evidence>
<evidence type="ECO:0000313" key="13">
    <source>
        <dbReference type="EMBL" id="QFQ32796.1"/>
    </source>
</evidence>
<dbReference type="Gene3D" id="1.20.200.10">
    <property type="entry name" value="Fumarase/aspartase (Central domain)"/>
    <property type="match status" value="1"/>
</dbReference>
<evidence type="ECO:0000256" key="4">
    <source>
        <dbReference type="ARBA" id="ARBA00005552"/>
    </source>
</evidence>
<dbReference type="GO" id="GO:0004056">
    <property type="term" value="F:argininosuccinate lyase activity"/>
    <property type="evidence" value="ECO:0007669"/>
    <property type="project" value="UniProtKB-UniRule"/>
</dbReference>
<dbReference type="FunFam" id="1.20.200.10:FF:000006">
    <property type="entry name" value="Argininosuccinate lyase"/>
    <property type="match status" value="1"/>
</dbReference>